<name>G4RFT7_PELHB</name>
<dbReference type="Proteomes" id="UP000008850">
    <property type="component" value="Chromosome"/>
</dbReference>
<evidence type="ECO:0000313" key="2">
    <source>
        <dbReference type="Proteomes" id="UP000008850"/>
    </source>
</evidence>
<accession>G4RFT7</accession>
<sequence>MKFWTGQGLLPNFYLCLSVQYITLPKTVQSQRFAWDRKSWQGDQRF</sequence>
<reference evidence="1 2" key="1">
    <citation type="journal article" date="2012" name="J. Bacteriol.">
        <title>Complete genome sequence of Pelagibacterium halotolerans B2T.</title>
        <authorList>
            <person name="Huo Y.Y."/>
            <person name="Cheng H."/>
            <person name="Han X.F."/>
            <person name="Jiang X.W."/>
            <person name="Sun C."/>
            <person name="Zhang X.Q."/>
            <person name="Zhu X.F."/>
            <person name="Liu Y.F."/>
            <person name="Li P.F."/>
            <person name="Ni P.X."/>
            <person name="Wu M."/>
        </authorList>
    </citation>
    <scope>NUCLEOTIDE SEQUENCE [LARGE SCALE GENOMIC DNA]</scope>
    <source>
        <strain evidence="2">DSM 22347 / JCM 15775 / CGMCC 1.7692 / B2</strain>
    </source>
</reference>
<gene>
    <name evidence="1" type="ordered locus">KKY_944</name>
</gene>
<dbReference type="KEGG" id="phl:KKY_944"/>
<proteinExistence type="predicted"/>
<dbReference type="STRING" id="1082931.KKY_944"/>
<protein>
    <submittedName>
        <fullName evidence="1">Uncharacterized protein</fullName>
    </submittedName>
</protein>
<dbReference type="HOGENOM" id="CLU_3186981_0_0_5"/>
<dbReference type="EMBL" id="CP003075">
    <property type="protein sequence ID" value="AEQ50980.1"/>
    <property type="molecule type" value="Genomic_DNA"/>
</dbReference>
<organism evidence="1 2">
    <name type="scientific">Pelagibacterium halotolerans (strain DSM 22347 / JCM 15775 / CGMCC 1.7692 / B2)</name>
    <dbReference type="NCBI Taxonomy" id="1082931"/>
    <lineage>
        <taxon>Bacteria</taxon>
        <taxon>Pseudomonadati</taxon>
        <taxon>Pseudomonadota</taxon>
        <taxon>Alphaproteobacteria</taxon>
        <taxon>Hyphomicrobiales</taxon>
        <taxon>Devosiaceae</taxon>
        <taxon>Pelagibacterium</taxon>
    </lineage>
</organism>
<keyword evidence="2" id="KW-1185">Reference proteome</keyword>
<dbReference type="AlphaFoldDB" id="G4RFT7"/>
<evidence type="ECO:0000313" key="1">
    <source>
        <dbReference type="EMBL" id="AEQ50980.1"/>
    </source>
</evidence>